<evidence type="ECO:0000313" key="2">
    <source>
        <dbReference type="EMBL" id="MPC65662.1"/>
    </source>
</evidence>
<protein>
    <submittedName>
        <fullName evidence="2">Uncharacterized protein</fullName>
    </submittedName>
</protein>
<feature type="region of interest" description="Disordered" evidence="1">
    <location>
        <begin position="1"/>
        <end position="21"/>
    </location>
</feature>
<proteinExistence type="predicted"/>
<dbReference type="AlphaFoldDB" id="A0A5B7H3L0"/>
<organism evidence="2 3">
    <name type="scientific">Portunus trituberculatus</name>
    <name type="common">Swimming crab</name>
    <name type="synonym">Neptunus trituberculatus</name>
    <dbReference type="NCBI Taxonomy" id="210409"/>
    <lineage>
        <taxon>Eukaryota</taxon>
        <taxon>Metazoa</taxon>
        <taxon>Ecdysozoa</taxon>
        <taxon>Arthropoda</taxon>
        <taxon>Crustacea</taxon>
        <taxon>Multicrustacea</taxon>
        <taxon>Malacostraca</taxon>
        <taxon>Eumalacostraca</taxon>
        <taxon>Eucarida</taxon>
        <taxon>Decapoda</taxon>
        <taxon>Pleocyemata</taxon>
        <taxon>Brachyura</taxon>
        <taxon>Eubrachyura</taxon>
        <taxon>Portunoidea</taxon>
        <taxon>Portunidae</taxon>
        <taxon>Portuninae</taxon>
        <taxon>Portunus</taxon>
    </lineage>
</organism>
<dbReference type="Proteomes" id="UP000324222">
    <property type="component" value="Unassembled WGS sequence"/>
</dbReference>
<evidence type="ECO:0000313" key="3">
    <source>
        <dbReference type="Proteomes" id="UP000324222"/>
    </source>
</evidence>
<gene>
    <name evidence="2" type="ORF">E2C01_059800</name>
</gene>
<evidence type="ECO:0000256" key="1">
    <source>
        <dbReference type="SAM" id="MobiDB-lite"/>
    </source>
</evidence>
<name>A0A5B7H3L0_PORTR</name>
<reference evidence="2 3" key="1">
    <citation type="submission" date="2019-05" db="EMBL/GenBank/DDBJ databases">
        <title>Another draft genome of Portunus trituberculatus and its Hox gene families provides insights of decapod evolution.</title>
        <authorList>
            <person name="Jeong J.-H."/>
            <person name="Song I."/>
            <person name="Kim S."/>
            <person name="Choi T."/>
            <person name="Kim D."/>
            <person name="Ryu S."/>
            <person name="Kim W."/>
        </authorList>
    </citation>
    <scope>NUCLEOTIDE SEQUENCE [LARGE SCALE GENOMIC DNA]</scope>
    <source>
        <tissue evidence="2">Muscle</tissue>
    </source>
</reference>
<dbReference type="EMBL" id="VSRR010023665">
    <property type="protein sequence ID" value="MPC65662.1"/>
    <property type="molecule type" value="Genomic_DNA"/>
</dbReference>
<comment type="caution">
    <text evidence="2">The sequence shown here is derived from an EMBL/GenBank/DDBJ whole genome shotgun (WGS) entry which is preliminary data.</text>
</comment>
<accession>A0A5B7H3L0</accession>
<sequence>MRPPAKPDSSLNSSRKRRGAEEGRVLQLFECREWKRLAMNVKAKCMTEGTLQWQNGNYEY</sequence>
<keyword evidence="3" id="KW-1185">Reference proteome</keyword>